<dbReference type="EMBL" id="NPIA01000001">
    <property type="protein sequence ID" value="OZM58034.1"/>
    <property type="molecule type" value="Genomic_DNA"/>
</dbReference>
<name>A0A263BWF2_9BACI</name>
<dbReference type="AlphaFoldDB" id="A0A263BWF2"/>
<accession>A0A263BWF2</accession>
<evidence type="ECO:0000313" key="1">
    <source>
        <dbReference type="EMBL" id="OZM58034.1"/>
    </source>
</evidence>
<keyword evidence="2" id="KW-1185">Reference proteome</keyword>
<reference evidence="2" key="1">
    <citation type="submission" date="2017-08" db="EMBL/GenBank/DDBJ databases">
        <authorList>
            <person name="Huang Z."/>
        </authorList>
    </citation>
    <scope>NUCLEOTIDE SEQUENCE [LARGE SCALE GENOMIC DNA]</scope>
    <source>
        <strain evidence="2">SA5d-4</strain>
    </source>
</reference>
<dbReference type="Proteomes" id="UP000217083">
    <property type="component" value="Unassembled WGS sequence"/>
</dbReference>
<protein>
    <submittedName>
        <fullName evidence="1">Uncharacterized protein</fullName>
    </submittedName>
</protein>
<proteinExistence type="predicted"/>
<evidence type="ECO:0000313" key="2">
    <source>
        <dbReference type="Proteomes" id="UP000217083"/>
    </source>
</evidence>
<reference evidence="1 2" key="2">
    <citation type="submission" date="2017-09" db="EMBL/GenBank/DDBJ databases">
        <title>Bacillus patelloidae sp. nov., isolated from the intestinal tract of a marine limpet.</title>
        <authorList>
            <person name="Liu R."/>
            <person name="Dong C."/>
            <person name="Shao Z."/>
        </authorList>
    </citation>
    <scope>NUCLEOTIDE SEQUENCE [LARGE SCALE GENOMIC DNA]</scope>
    <source>
        <strain evidence="1 2">SA5d-4</strain>
    </source>
</reference>
<sequence length="89" mass="9859">MPIYKGSVKGHILNVSGYDIRDSSSEQIRLTDPYDQGDRGVPLGNVWHPLSGVYMQISITLVKNSFINILCSEGNDIFFPSSYLGGLHE</sequence>
<gene>
    <name evidence="1" type="ORF">CIB95_00190</name>
</gene>
<organism evidence="1 2">
    <name type="scientific">Lottiidibacillus patelloidae</name>
    <dbReference type="NCBI Taxonomy" id="2670334"/>
    <lineage>
        <taxon>Bacteria</taxon>
        <taxon>Bacillati</taxon>
        <taxon>Bacillota</taxon>
        <taxon>Bacilli</taxon>
        <taxon>Bacillales</taxon>
        <taxon>Bacillaceae</taxon>
        <taxon>Lottiidibacillus</taxon>
    </lineage>
</organism>
<comment type="caution">
    <text evidence="1">The sequence shown here is derived from an EMBL/GenBank/DDBJ whole genome shotgun (WGS) entry which is preliminary data.</text>
</comment>